<dbReference type="GO" id="GO:0005524">
    <property type="term" value="F:ATP binding"/>
    <property type="evidence" value="ECO:0007669"/>
    <property type="project" value="UniProtKB-UniRule"/>
</dbReference>
<dbReference type="EC" id="6.3.2.9" evidence="9 10"/>
<comment type="catalytic activity">
    <reaction evidence="9 10">
        <text>UDP-N-acetyl-alpha-D-muramoyl-L-alanine + D-glutamate + ATP = UDP-N-acetyl-alpha-D-muramoyl-L-alanyl-D-glutamate + ADP + phosphate + H(+)</text>
        <dbReference type="Rhea" id="RHEA:16429"/>
        <dbReference type="ChEBI" id="CHEBI:15378"/>
        <dbReference type="ChEBI" id="CHEBI:29986"/>
        <dbReference type="ChEBI" id="CHEBI:30616"/>
        <dbReference type="ChEBI" id="CHEBI:43474"/>
        <dbReference type="ChEBI" id="CHEBI:83898"/>
        <dbReference type="ChEBI" id="CHEBI:83900"/>
        <dbReference type="ChEBI" id="CHEBI:456216"/>
        <dbReference type="EC" id="6.3.2.9"/>
    </reaction>
</comment>
<dbReference type="InterPro" id="IPR036615">
    <property type="entry name" value="Mur_ligase_C_dom_sf"/>
</dbReference>
<dbReference type="InterPro" id="IPR018109">
    <property type="entry name" value="Folylpolyglutamate_synth_CS"/>
</dbReference>
<evidence type="ECO:0000256" key="5">
    <source>
        <dbReference type="ARBA" id="ARBA00022618"/>
    </source>
</evidence>
<dbReference type="InterPro" id="IPR036565">
    <property type="entry name" value="Mur-like_cat_sf"/>
</dbReference>
<evidence type="ECO:0000256" key="2">
    <source>
        <dbReference type="ARBA" id="ARBA00004752"/>
    </source>
</evidence>
<keyword evidence="9 10" id="KW-0961">Cell wall biogenesis/degradation</keyword>
<organism evidence="13 14">
    <name type="scientific">Microvirga subterranea</name>
    <dbReference type="NCBI Taxonomy" id="186651"/>
    <lineage>
        <taxon>Bacteria</taxon>
        <taxon>Pseudomonadati</taxon>
        <taxon>Pseudomonadota</taxon>
        <taxon>Alphaproteobacteria</taxon>
        <taxon>Hyphomicrobiales</taxon>
        <taxon>Methylobacteriaceae</taxon>
        <taxon>Microvirga</taxon>
    </lineage>
</organism>
<name>A0A370HRV7_9HYPH</name>
<evidence type="ECO:0000256" key="1">
    <source>
        <dbReference type="ARBA" id="ARBA00004496"/>
    </source>
</evidence>
<keyword evidence="8 9" id="KW-0131">Cell cycle</keyword>
<feature type="domain" description="Mur ligase C-terminal" evidence="11">
    <location>
        <begin position="319"/>
        <end position="432"/>
    </location>
</feature>
<evidence type="ECO:0000313" key="13">
    <source>
        <dbReference type="EMBL" id="RDI60681.1"/>
    </source>
</evidence>
<keyword evidence="6 9" id="KW-0547">Nucleotide-binding</keyword>
<keyword evidence="4 9" id="KW-0436">Ligase</keyword>
<evidence type="ECO:0000256" key="3">
    <source>
        <dbReference type="ARBA" id="ARBA00022490"/>
    </source>
</evidence>
<keyword evidence="3 9" id="KW-0963">Cytoplasm</keyword>
<keyword evidence="9 10" id="KW-0133">Cell shape</keyword>
<dbReference type="GO" id="GO:0051301">
    <property type="term" value="P:cell division"/>
    <property type="evidence" value="ECO:0007669"/>
    <property type="project" value="UniProtKB-KW"/>
</dbReference>
<dbReference type="InterPro" id="IPR004101">
    <property type="entry name" value="Mur_ligase_C"/>
</dbReference>
<keyword evidence="5 9" id="KW-0132">Cell division</keyword>
<dbReference type="Pfam" id="PF08245">
    <property type="entry name" value="Mur_ligase_M"/>
    <property type="match status" value="1"/>
</dbReference>
<dbReference type="GO" id="GO:0008764">
    <property type="term" value="F:UDP-N-acetylmuramoylalanine-D-glutamate ligase activity"/>
    <property type="evidence" value="ECO:0007669"/>
    <property type="project" value="UniProtKB-UniRule"/>
</dbReference>
<comment type="similarity">
    <text evidence="9">Belongs to the MurCDEF family.</text>
</comment>
<comment type="function">
    <text evidence="9 10">Cell wall formation. Catalyzes the addition of glutamate to the nucleotide precursor UDP-N-acetylmuramoyl-L-alanine (UMA).</text>
</comment>
<dbReference type="SUPFAM" id="SSF53623">
    <property type="entry name" value="MurD-like peptide ligases, catalytic domain"/>
    <property type="match status" value="1"/>
</dbReference>
<keyword evidence="14" id="KW-1185">Reference proteome</keyword>
<dbReference type="GO" id="GO:0008360">
    <property type="term" value="P:regulation of cell shape"/>
    <property type="evidence" value="ECO:0007669"/>
    <property type="project" value="UniProtKB-KW"/>
</dbReference>
<dbReference type="OrthoDB" id="9809796at2"/>
<dbReference type="SUPFAM" id="SSF51984">
    <property type="entry name" value="MurCD N-terminal domain"/>
    <property type="match status" value="1"/>
</dbReference>
<dbReference type="InterPro" id="IPR005762">
    <property type="entry name" value="MurD"/>
</dbReference>
<protein>
    <recommendedName>
        <fullName evidence="9 10">UDP-N-acetylmuramoylalanine--D-glutamate ligase</fullName>
        <ecNumber evidence="9 10">6.3.2.9</ecNumber>
    </recommendedName>
    <alternativeName>
        <fullName evidence="9">D-glutamic acid-adding enzyme</fullName>
    </alternativeName>
    <alternativeName>
        <fullName evidence="9">UDP-N-acetylmuramoyl-L-alanyl-D-glutamate synthetase</fullName>
    </alternativeName>
</protein>
<evidence type="ECO:0000256" key="6">
    <source>
        <dbReference type="ARBA" id="ARBA00022741"/>
    </source>
</evidence>
<evidence type="ECO:0000256" key="7">
    <source>
        <dbReference type="ARBA" id="ARBA00022840"/>
    </source>
</evidence>
<dbReference type="AlphaFoldDB" id="A0A370HRV7"/>
<dbReference type="PANTHER" id="PTHR43692:SF1">
    <property type="entry name" value="UDP-N-ACETYLMURAMOYLALANINE--D-GLUTAMATE LIGASE"/>
    <property type="match status" value="1"/>
</dbReference>
<dbReference type="GO" id="GO:0004326">
    <property type="term" value="F:tetrahydrofolylpolyglutamate synthase activity"/>
    <property type="evidence" value="ECO:0007669"/>
    <property type="project" value="InterPro"/>
</dbReference>
<dbReference type="GO" id="GO:0009252">
    <property type="term" value="P:peptidoglycan biosynthetic process"/>
    <property type="evidence" value="ECO:0007669"/>
    <property type="project" value="UniProtKB-UniRule"/>
</dbReference>
<dbReference type="InterPro" id="IPR013221">
    <property type="entry name" value="Mur_ligase_cen"/>
</dbReference>
<dbReference type="RefSeq" id="WP_114768912.1">
    <property type="nucleotide sequence ID" value="NZ_QQBB01000002.1"/>
</dbReference>
<keyword evidence="9 10" id="KW-0573">Peptidoglycan synthesis</keyword>
<proteinExistence type="inferred from homology"/>
<evidence type="ECO:0000259" key="12">
    <source>
        <dbReference type="Pfam" id="PF08245"/>
    </source>
</evidence>
<evidence type="ECO:0000259" key="11">
    <source>
        <dbReference type="Pfam" id="PF02875"/>
    </source>
</evidence>
<feature type="binding site" evidence="9">
    <location>
        <begin position="121"/>
        <end position="127"/>
    </location>
    <ligand>
        <name>ATP</name>
        <dbReference type="ChEBI" id="CHEBI:30616"/>
    </ligand>
</feature>
<evidence type="ECO:0000256" key="8">
    <source>
        <dbReference type="ARBA" id="ARBA00023306"/>
    </source>
</evidence>
<dbReference type="Gene3D" id="3.40.50.720">
    <property type="entry name" value="NAD(P)-binding Rossmann-like Domain"/>
    <property type="match status" value="1"/>
</dbReference>
<sequence>MTPVTSFSGKTVALFGLGGSGLVTALALKEGGCHVVACDDNPAKMADASAKGIETADLRDADWSRFEALILSPGVPLTHPEPHWSAKLARQAGIEIIGDIELFCRERAKVAPDAPFVAITGTNGKSTTTALISHILREAGYDVQMGGNIGTAILSLEPPSDERVHVIECSSFQIDLAPSLAPSIGVMLNVSPDHLDRHGTMENYAAIKERLVAKAEKAVVGADDEASRAIIARRSASGADAVRVGLADREPGSVFADGQTIVSNAEGHPVEVASLEGIGSLRGDHNAQNAAAAVAVALLLSVDVPTIQRALKSFPGLPHRMEEVAQRGETLFINDSKATNADSTEKALKSFDGILWILGGKAKEGGIESLRPYFAKIRKAYLIGAASDEFARTLGDTVPYEFCGTLDKAVEQAAQDAAARDDESVVLLSPACASYDQYPNFEVRGNHFRDLVRALPGINPTMGA</sequence>
<reference evidence="13 14" key="1">
    <citation type="submission" date="2018-07" db="EMBL/GenBank/DDBJ databases">
        <title>Genomic Encyclopedia of Type Strains, Phase IV (KMG-IV): sequencing the most valuable type-strain genomes for metagenomic binning, comparative biology and taxonomic classification.</title>
        <authorList>
            <person name="Goeker M."/>
        </authorList>
    </citation>
    <scope>NUCLEOTIDE SEQUENCE [LARGE SCALE GENOMIC DNA]</scope>
    <source>
        <strain evidence="13 14">DSM 14364</strain>
    </source>
</reference>
<dbReference type="Gene3D" id="3.40.1190.10">
    <property type="entry name" value="Mur-like, catalytic domain"/>
    <property type="match status" value="1"/>
</dbReference>
<accession>A0A370HRV7</accession>
<keyword evidence="7 9" id="KW-0067">ATP-binding</keyword>
<evidence type="ECO:0000256" key="10">
    <source>
        <dbReference type="RuleBase" id="RU003664"/>
    </source>
</evidence>
<dbReference type="SUPFAM" id="SSF53244">
    <property type="entry name" value="MurD-like peptide ligases, peptide-binding domain"/>
    <property type="match status" value="1"/>
</dbReference>
<dbReference type="GO" id="GO:0071555">
    <property type="term" value="P:cell wall organization"/>
    <property type="evidence" value="ECO:0007669"/>
    <property type="project" value="UniProtKB-KW"/>
</dbReference>
<comment type="caution">
    <text evidence="13">The sequence shown here is derived from an EMBL/GenBank/DDBJ whole genome shotgun (WGS) entry which is preliminary data.</text>
</comment>
<dbReference type="Pfam" id="PF02875">
    <property type="entry name" value="Mur_ligase_C"/>
    <property type="match status" value="1"/>
</dbReference>
<dbReference type="PANTHER" id="PTHR43692">
    <property type="entry name" value="UDP-N-ACETYLMURAMOYLALANINE--D-GLUTAMATE LIGASE"/>
    <property type="match status" value="1"/>
</dbReference>
<dbReference type="Gene3D" id="3.90.190.20">
    <property type="entry name" value="Mur ligase, C-terminal domain"/>
    <property type="match status" value="1"/>
</dbReference>
<comment type="pathway">
    <text evidence="2 9 10">Cell wall biogenesis; peptidoglycan biosynthesis.</text>
</comment>
<evidence type="ECO:0000256" key="9">
    <source>
        <dbReference type="HAMAP-Rule" id="MF_00639"/>
    </source>
</evidence>
<dbReference type="UniPathway" id="UPA00219"/>
<dbReference type="GO" id="GO:0005737">
    <property type="term" value="C:cytoplasm"/>
    <property type="evidence" value="ECO:0007669"/>
    <property type="project" value="UniProtKB-SubCell"/>
</dbReference>
<gene>
    <name evidence="9" type="primary">murD</name>
    <name evidence="13" type="ORF">DES45_10268</name>
</gene>
<dbReference type="Proteomes" id="UP000254925">
    <property type="component" value="Unassembled WGS sequence"/>
</dbReference>
<evidence type="ECO:0000313" key="14">
    <source>
        <dbReference type="Proteomes" id="UP000254925"/>
    </source>
</evidence>
<comment type="subcellular location">
    <subcellularLocation>
        <location evidence="1 9 10">Cytoplasm</location>
    </subcellularLocation>
</comment>
<dbReference type="PROSITE" id="PS01011">
    <property type="entry name" value="FOLYLPOLYGLU_SYNT_1"/>
    <property type="match status" value="1"/>
</dbReference>
<dbReference type="EMBL" id="QQBB01000002">
    <property type="protein sequence ID" value="RDI60681.1"/>
    <property type="molecule type" value="Genomic_DNA"/>
</dbReference>
<dbReference type="HAMAP" id="MF_00639">
    <property type="entry name" value="MurD"/>
    <property type="match status" value="1"/>
</dbReference>
<evidence type="ECO:0000256" key="4">
    <source>
        <dbReference type="ARBA" id="ARBA00022598"/>
    </source>
</evidence>
<feature type="domain" description="Mur ligase central" evidence="12">
    <location>
        <begin position="119"/>
        <end position="297"/>
    </location>
</feature>
<dbReference type="NCBIfam" id="TIGR01087">
    <property type="entry name" value="murD"/>
    <property type="match status" value="1"/>
</dbReference>